<accession>A0A2I0B6W6</accession>
<evidence type="ECO:0000313" key="2">
    <source>
        <dbReference type="EMBL" id="PKA63522.1"/>
    </source>
</evidence>
<dbReference type="STRING" id="1088818.A0A2I0B6W6"/>
<reference evidence="2 3" key="1">
    <citation type="journal article" date="2017" name="Nature">
        <title>The Apostasia genome and the evolution of orchids.</title>
        <authorList>
            <person name="Zhang G.Q."/>
            <person name="Liu K.W."/>
            <person name="Li Z."/>
            <person name="Lohaus R."/>
            <person name="Hsiao Y.Y."/>
            <person name="Niu S.C."/>
            <person name="Wang J.Y."/>
            <person name="Lin Y.C."/>
            <person name="Xu Q."/>
            <person name="Chen L.J."/>
            <person name="Yoshida K."/>
            <person name="Fujiwara S."/>
            <person name="Wang Z.W."/>
            <person name="Zhang Y.Q."/>
            <person name="Mitsuda N."/>
            <person name="Wang M."/>
            <person name="Liu G.H."/>
            <person name="Pecoraro L."/>
            <person name="Huang H.X."/>
            <person name="Xiao X.J."/>
            <person name="Lin M."/>
            <person name="Wu X.Y."/>
            <person name="Wu W.L."/>
            <person name="Chen Y.Y."/>
            <person name="Chang S.B."/>
            <person name="Sakamoto S."/>
            <person name="Ohme-Takagi M."/>
            <person name="Yagi M."/>
            <person name="Zeng S.J."/>
            <person name="Shen C.Y."/>
            <person name="Yeh C.M."/>
            <person name="Luo Y.B."/>
            <person name="Tsai W.C."/>
            <person name="Van de Peer Y."/>
            <person name="Liu Z.J."/>
        </authorList>
    </citation>
    <scope>NUCLEOTIDE SEQUENCE [LARGE SCALE GENOMIC DNA]</scope>
    <source>
        <strain evidence="3">cv. Shenzhen</strain>
        <tissue evidence="2">Stem</tissue>
    </source>
</reference>
<dbReference type="PANTHER" id="PTHR22762">
    <property type="entry name" value="ALPHA-GLUCOSIDASE"/>
    <property type="match status" value="1"/>
</dbReference>
<dbReference type="PANTHER" id="PTHR22762:SF127">
    <property type="entry name" value="ALPHA-XYLOSIDASE 1-RELATED"/>
    <property type="match status" value="1"/>
</dbReference>
<gene>
    <name evidence="2" type="primary">XYL1</name>
    <name evidence="2" type="ORF">AXF42_Ash005417</name>
</gene>
<proteinExistence type="predicted"/>
<dbReference type="Proteomes" id="UP000236161">
    <property type="component" value="Unassembled WGS sequence"/>
</dbReference>
<name>A0A2I0B6W6_9ASPA</name>
<evidence type="ECO:0000313" key="3">
    <source>
        <dbReference type="Proteomes" id="UP000236161"/>
    </source>
</evidence>
<feature type="region of interest" description="Disordered" evidence="1">
    <location>
        <begin position="293"/>
        <end position="333"/>
    </location>
</feature>
<sequence length="428" mass="47673">MQGVAEVKAIFPPGTWYNLFDTKKAVISKDDQCVTLNAPLNEVNVHLYQNAILPMQRGGMLTKETRATPFTIIVAFGFGAQQGYAEGKVYVDDDERLEMKLIDGEATLVEFHATVKAKKVNVWSEVEMGKFSLEKGMFIEKINVLGLEGGVGGELEIEVDGERVSDLSGVHFSVSSSSLVNLDKLEEGMKKRSLMVEVGGLALPLGKNFSISWDLDIRIHFIAVHNEMDACDSPQVPQATCANCQLAERTCFPSSPIKSETPSSFFSAFFCVRLFPVCCTWLPLLRKMKRTKADNAPRRASQSYIKPQKKPARFPATSAGENISKDNGRALQTTSLPFPPEAANSCENSLPSPASEVQLGWCSSWELDGWRWGGVEEEKLLGWFPFGEEDFPCFSSENREDPADLFLEDYHDIWHLHHIHEIPTSLDQ</sequence>
<dbReference type="EMBL" id="KZ451908">
    <property type="protein sequence ID" value="PKA63522.1"/>
    <property type="molecule type" value="Genomic_DNA"/>
</dbReference>
<protein>
    <submittedName>
        <fullName evidence="2">Alpha-xylosidase 1</fullName>
        <ecNumber evidence="2">3.2.1.177</ecNumber>
    </submittedName>
</protein>
<keyword evidence="2" id="KW-0326">Glycosidase</keyword>
<organism evidence="2 3">
    <name type="scientific">Apostasia shenzhenica</name>
    <dbReference type="NCBI Taxonomy" id="1088818"/>
    <lineage>
        <taxon>Eukaryota</taxon>
        <taxon>Viridiplantae</taxon>
        <taxon>Streptophyta</taxon>
        <taxon>Embryophyta</taxon>
        <taxon>Tracheophyta</taxon>
        <taxon>Spermatophyta</taxon>
        <taxon>Magnoliopsida</taxon>
        <taxon>Liliopsida</taxon>
        <taxon>Asparagales</taxon>
        <taxon>Orchidaceae</taxon>
        <taxon>Apostasioideae</taxon>
        <taxon>Apostasia</taxon>
    </lineage>
</organism>
<evidence type="ECO:0000256" key="1">
    <source>
        <dbReference type="SAM" id="MobiDB-lite"/>
    </source>
</evidence>
<keyword evidence="2" id="KW-0378">Hydrolase</keyword>
<keyword evidence="3" id="KW-1185">Reference proteome</keyword>
<dbReference type="AlphaFoldDB" id="A0A2I0B6W6"/>
<dbReference type="Gene3D" id="2.60.40.1180">
    <property type="entry name" value="Golgi alpha-mannosidase II"/>
    <property type="match status" value="2"/>
</dbReference>
<dbReference type="OrthoDB" id="1722653at2759"/>
<dbReference type="InterPro" id="IPR013780">
    <property type="entry name" value="Glyco_hydro_b"/>
</dbReference>
<dbReference type="EC" id="3.2.1.177" evidence="2"/>
<dbReference type="GO" id="GO:0061634">
    <property type="term" value="F:alpha-D-xyloside xylohydrolase"/>
    <property type="evidence" value="ECO:0007669"/>
    <property type="project" value="UniProtKB-EC"/>
</dbReference>